<sequence>MSKVYVFNEYGGPDNQELITRNTPQPGPGELGVKVHAAGVNPLDWKVRSGVAGTPRELPAPLGEEASGIVTAVGDGVEGFAVGDQVLGLVVPGVGGYAEDTLLVAESTVLKPEEISFTDAAAIPVAGASAYAGTHQVELEPGQSLLINGAGGGVGLMAAQIGRVHKFQVVGVDHEDKRELIESTGAIFVATGDAVAEQVRALLPDGVDLVFDLVGGEALRVVAPLAKNPAHVISAADAATVGELGGQVLRRTPEMVGQITGVVQYGLVDPKVDTTYPLEQAGKALAHVEQGHARGKIVLELITSQD</sequence>
<dbReference type="InterPro" id="IPR036291">
    <property type="entry name" value="NAD(P)-bd_dom_sf"/>
</dbReference>
<keyword evidence="4" id="KW-0521">NADP</keyword>
<evidence type="ECO:0000256" key="1">
    <source>
        <dbReference type="ARBA" id="ARBA00004496"/>
    </source>
</evidence>
<organism evidence="7 8">
    <name type="scientific">Corynebacterium marinum DSM 44953</name>
    <dbReference type="NCBI Taxonomy" id="1224162"/>
    <lineage>
        <taxon>Bacteria</taxon>
        <taxon>Bacillati</taxon>
        <taxon>Actinomycetota</taxon>
        <taxon>Actinomycetes</taxon>
        <taxon>Mycobacteriales</taxon>
        <taxon>Corynebacteriaceae</taxon>
        <taxon>Corynebacterium</taxon>
    </lineage>
</organism>
<keyword evidence="7" id="KW-0614">Plasmid</keyword>
<dbReference type="SUPFAM" id="SSF50129">
    <property type="entry name" value="GroES-like"/>
    <property type="match status" value="1"/>
</dbReference>
<dbReference type="InterPro" id="IPR011032">
    <property type="entry name" value="GroES-like_sf"/>
</dbReference>
<evidence type="ECO:0000313" key="8">
    <source>
        <dbReference type="Proteomes" id="UP000031928"/>
    </source>
</evidence>
<evidence type="ECO:0000256" key="2">
    <source>
        <dbReference type="ARBA" id="ARBA00011881"/>
    </source>
</evidence>
<feature type="domain" description="Enoyl reductase (ER)" evidence="6">
    <location>
        <begin position="11"/>
        <end position="299"/>
    </location>
</feature>
<comment type="subcellular location">
    <subcellularLocation>
        <location evidence="1">Cytoplasm</location>
    </subcellularLocation>
</comment>
<keyword evidence="5" id="KW-0694">RNA-binding</keyword>
<evidence type="ECO:0000256" key="5">
    <source>
        <dbReference type="ARBA" id="ARBA00022884"/>
    </source>
</evidence>
<proteinExistence type="predicted"/>
<dbReference type="OrthoDB" id="9801186at2"/>
<evidence type="ECO:0000313" key="7">
    <source>
        <dbReference type="EMBL" id="AJK70187.1"/>
    </source>
</evidence>
<evidence type="ECO:0000256" key="4">
    <source>
        <dbReference type="ARBA" id="ARBA00022857"/>
    </source>
</evidence>
<dbReference type="Gene3D" id="3.40.50.720">
    <property type="entry name" value="NAD(P)-binding Rossmann-like Domain"/>
    <property type="match status" value="1"/>
</dbReference>
<dbReference type="GO" id="GO:0016491">
    <property type="term" value="F:oxidoreductase activity"/>
    <property type="evidence" value="ECO:0007669"/>
    <property type="project" value="InterPro"/>
</dbReference>
<dbReference type="KEGG" id="cmq:B840_13095"/>
<protein>
    <submittedName>
        <fullName evidence="7">NADPH:quinone reductase</fullName>
    </submittedName>
</protein>
<dbReference type="Pfam" id="PF08240">
    <property type="entry name" value="ADH_N"/>
    <property type="match status" value="1"/>
</dbReference>
<dbReference type="PROSITE" id="PS01162">
    <property type="entry name" value="QOR_ZETA_CRYSTAL"/>
    <property type="match status" value="1"/>
</dbReference>
<dbReference type="EMBL" id="CP007792">
    <property type="protein sequence ID" value="AJK70187.1"/>
    <property type="molecule type" value="Genomic_DNA"/>
</dbReference>
<dbReference type="Gene3D" id="3.90.180.10">
    <property type="entry name" value="Medium-chain alcohol dehydrogenases, catalytic domain"/>
    <property type="match status" value="1"/>
</dbReference>
<keyword evidence="8" id="KW-1185">Reference proteome</keyword>
<dbReference type="Pfam" id="PF13602">
    <property type="entry name" value="ADH_zinc_N_2"/>
    <property type="match status" value="1"/>
</dbReference>
<dbReference type="InterPro" id="IPR020843">
    <property type="entry name" value="ER"/>
</dbReference>
<evidence type="ECO:0000259" key="6">
    <source>
        <dbReference type="SMART" id="SM00829"/>
    </source>
</evidence>
<dbReference type="InterPro" id="IPR013154">
    <property type="entry name" value="ADH-like_N"/>
</dbReference>
<dbReference type="CDD" id="cd05289">
    <property type="entry name" value="MDR_like_2"/>
    <property type="match status" value="1"/>
</dbReference>
<dbReference type="SUPFAM" id="SSF51735">
    <property type="entry name" value="NAD(P)-binding Rossmann-fold domains"/>
    <property type="match status" value="1"/>
</dbReference>
<dbReference type="PANTHER" id="PTHR44154">
    <property type="entry name" value="QUINONE OXIDOREDUCTASE"/>
    <property type="match status" value="1"/>
</dbReference>
<geneLocation type="plasmid" evidence="7 8">
    <name>pCmarinum1</name>
</geneLocation>
<dbReference type="InterPro" id="IPR051603">
    <property type="entry name" value="Zinc-ADH_QOR/CCCR"/>
</dbReference>
<dbReference type="RefSeq" id="WP_042622841.1">
    <property type="nucleotide sequence ID" value="NZ_CP007792.1"/>
</dbReference>
<reference evidence="7 8" key="1">
    <citation type="submission" date="2014-05" db="EMBL/GenBank/DDBJ databases">
        <title>Complete genome sequence of Corynebacterium marinum DSM 44953.</title>
        <authorList>
            <person name="Schaffert L."/>
            <person name="Albersmeier A."/>
            <person name="Kalinowski J."/>
            <person name="Ruckert C."/>
        </authorList>
    </citation>
    <scope>NUCLEOTIDE SEQUENCE [LARGE SCALE GENOMIC DNA]</scope>
    <source>
        <strain evidence="7 8">DSM 44953</strain>
        <plasmid evidence="7 8">pCmarinum1</plasmid>
    </source>
</reference>
<accession>A0A0B6TJQ9</accession>
<dbReference type="PANTHER" id="PTHR44154:SF1">
    <property type="entry name" value="QUINONE OXIDOREDUCTASE"/>
    <property type="match status" value="1"/>
</dbReference>
<dbReference type="GO" id="GO:0005737">
    <property type="term" value="C:cytoplasm"/>
    <property type="evidence" value="ECO:0007669"/>
    <property type="project" value="UniProtKB-SubCell"/>
</dbReference>
<dbReference type="AlphaFoldDB" id="A0A0B6TJQ9"/>
<dbReference type="InterPro" id="IPR002364">
    <property type="entry name" value="Quin_OxRdtase/zeta-crystal_CS"/>
</dbReference>
<dbReference type="SMART" id="SM00829">
    <property type="entry name" value="PKS_ER"/>
    <property type="match status" value="1"/>
</dbReference>
<evidence type="ECO:0000256" key="3">
    <source>
        <dbReference type="ARBA" id="ARBA00022490"/>
    </source>
</evidence>
<dbReference type="Proteomes" id="UP000031928">
    <property type="component" value="Plasmid pCmarinum1"/>
</dbReference>
<dbReference type="HOGENOM" id="CLU_026673_3_3_11"/>
<gene>
    <name evidence="7" type="ORF">B840_13095</name>
</gene>
<dbReference type="GO" id="GO:0003723">
    <property type="term" value="F:RNA binding"/>
    <property type="evidence" value="ECO:0007669"/>
    <property type="project" value="UniProtKB-KW"/>
</dbReference>
<name>A0A0B6TJQ9_9CORY</name>
<dbReference type="GO" id="GO:0008270">
    <property type="term" value="F:zinc ion binding"/>
    <property type="evidence" value="ECO:0007669"/>
    <property type="project" value="InterPro"/>
</dbReference>
<keyword evidence="3" id="KW-0963">Cytoplasm</keyword>
<comment type="subunit">
    <text evidence="2">Homotetramer.</text>
</comment>